<keyword evidence="10" id="KW-1185">Reference proteome</keyword>
<dbReference type="SUPFAM" id="SSF49863">
    <property type="entry name" value="Hyaluronate lyase-like, C-terminal domain"/>
    <property type="match status" value="1"/>
</dbReference>
<dbReference type="Gene3D" id="2.60.220.10">
    <property type="entry name" value="Polysaccharide lyase family 8-like, C-terminal"/>
    <property type="match status" value="1"/>
</dbReference>
<dbReference type="PANTHER" id="PTHR38481:SF1">
    <property type="entry name" value="HYALURONATE LYASE"/>
    <property type="match status" value="1"/>
</dbReference>
<dbReference type="InterPro" id="IPR011013">
    <property type="entry name" value="Gal_mutarotase_sf_dom"/>
</dbReference>
<dbReference type="SUPFAM" id="SSF48230">
    <property type="entry name" value="Chondroitin AC/alginate lyase"/>
    <property type="match status" value="1"/>
</dbReference>
<dbReference type="AlphaFoldDB" id="A0A1B8RM02"/>
<reference evidence="9 10" key="1">
    <citation type="submission" date="2016-06" db="EMBL/GenBank/DDBJ databases">
        <authorList>
            <person name="Kjaerup R.B."/>
            <person name="Dalgaard T.S."/>
            <person name="Juul-Madsen H.R."/>
        </authorList>
    </citation>
    <scope>NUCLEOTIDE SEQUENCE [LARGE SCALE GENOMIC DNA]</scope>
    <source>
        <strain evidence="9 10">373-A1</strain>
    </source>
</reference>
<evidence type="ECO:0000256" key="3">
    <source>
        <dbReference type="ARBA" id="ARBA00023239"/>
    </source>
</evidence>
<comment type="caution">
    <text evidence="9">The sequence shown here is derived from an EMBL/GenBank/DDBJ whole genome shotgun (WGS) entry which is preliminary data.</text>
</comment>
<feature type="domain" description="Polysaccharide lyase family 8 central" evidence="6">
    <location>
        <begin position="699"/>
        <end position="970"/>
    </location>
</feature>
<dbReference type="CDD" id="cd01083">
    <property type="entry name" value="GAG_Lyase"/>
    <property type="match status" value="1"/>
</dbReference>
<dbReference type="Proteomes" id="UP000092714">
    <property type="component" value="Unassembled WGS sequence"/>
</dbReference>
<evidence type="ECO:0008006" key="11">
    <source>
        <dbReference type="Google" id="ProtNLM"/>
    </source>
</evidence>
<evidence type="ECO:0000313" key="10">
    <source>
        <dbReference type="Proteomes" id="UP000092714"/>
    </source>
</evidence>
<feature type="active site" evidence="4">
    <location>
        <position position="552"/>
    </location>
</feature>
<keyword evidence="3" id="KW-0456">Lyase</keyword>
<evidence type="ECO:0000259" key="7">
    <source>
        <dbReference type="Pfam" id="PF02884"/>
    </source>
</evidence>
<feature type="region of interest" description="Disordered" evidence="5">
    <location>
        <begin position="1098"/>
        <end position="1134"/>
    </location>
</feature>
<dbReference type="Gene3D" id="2.60.120.260">
    <property type="entry name" value="Galactose-binding domain-like"/>
    <property type="match status" value="1"/>
</dbReference>
<dbReference type="Gene3D" id="2.70.98.10">
    <property type="match status" value="1"/>
</dbReference>
<dbReference type="RefSeq" id="WP_065254741.1">
    <property type="nucleotide sequence ID" value="NZ_CABJAZ010000008.1"/>
</dbReference>
<dbReference type="InterPro" id="IPR003159">
    <property type="entry name" value="Lyase_8_central_dom"/>
</dbReference>
<name>A0A1B8RM02_9CLOT</name>
<evidence type="ECO:0000256" key="4">
    <source>
        <dbReference type="PIRSR" id="PIRSR638970-1"/>
    </source>
</evidence>
<sequence>MNKKKIQMIIVKALTVACITNVVVGSSGNLIRANAFTQQRVESKVLKGEEREGLTLLDENYSETKIETDINFKTWWEGSVRPSTWQLRKWSGASATGTNTPYGRVIEYEQSVGGKYVEVTCNNSVGFFQPDSYVNISPNVSYKMKAKIKTEGITSAEPLAIRVEYYNSSNAVVERKDVHKLSGTNDWTEYEATLGTTKRDAIKMKIIFVFGNVSSTSKGAQGKFAVDSLNISSESAKLEKIEFNSSLVNMGIGALYRPKGTLYPSHSQEKFSLVSNDEKIVKVKDGVLYAEAIGSALVKAISESGKELGSFTVKVGEDKSKEYNKVLDSIFETMVPNSIIDLNDKQTVDTINTQVANGKKYWNAMNKSRDRKGLWDDTTSTTNSAHVTTQYNRLYDMAVAYVINGSELKGNKDLLKDIKDGLEWLIINRYDGEKFYNNWWDWEVGAPQKLNSILILLRNEFTDLEIIQYTDIMDTYVKDPTKHTQGRYDSVGANRSDMCKVIIYSGLLSKNEDRIKFAISKLDPLFKYVEEIIEEEGKKIDGYYKDGSWIEHGNIPYAGSYGAVLIGGVGEMAHVLNDTPWAIDEEKLNTIYQVILDSFEPLIYKGVMMNMVSGRAISRANERDYGHGFGVMRRILAFYTESAPEEYKNRYKSMIKQWIESNDKRDIIGTSTNLQFTVQAKALMKDDTVDARGELIGNYIFPNMDRVVHRRPGYVFGLSMYSKRVANYESLNGENLKGYHTSDGMTYLYNGDIEQYSKDFWPTVDSKRLAGTTVDTKNIFENVTGTSYGPGQAQTSTQSWVGGANLGEYGVSGMYLDNKRKDPSKELGMDLEAKKSYFMFDSEIVALGAGVTSTKDSGVETIVENRLINKENDKIYVNGQDITNTIDQDTKVDAKWAYLQGENDESSIGYYFPSKTELNVKRDTRTGSWKEINNGQSGNKVTNTFFTMWKDHGVNPEADTYEYVLLPNISKEDTEKYAKNSEIEVVANNEDVQAVKENKKGIFAANFWNDKEVEVNGVKVNKKASVIMQKDNEILDISVSDPTMENKGEIVVELDEELKEVVSTDDNINVTSKDGKVILKVNTNNAVGQSLKARIKVVNETPDEEETTKPDTDNTDKDNSTSTDKPSSPVQTGDVSLLGALGLTVITALGAMKLTKNKKNK</sequence>
<dbReference type="Pfam" id="PF02884">
    <property type="entry name" value="Lyase_8_C"/>
    <property type="match status" value="1"/>
</dbReference>
<feature type="compositionally biased region" description="Low complexity" evidence="5">
    <location>
        <begin position="1120"/>
        <end position="1129"/>
    </location>
</feature>
<feature type="domain" description="Polysaccharide lyase family 8 C-terminal" evidence="7">
    <location>
        <begin position="984"/>
        <end position="1047"/>
    </location>
</feature>
<dbReference type="GO" id="GO:0005975">
    <property type="term" value="P:carbohydrate metabolic process"/>
    <property type="evidence" value="ECO:0007669"/>
    <property type="project" value="InterPro"/>
</dbReference>
<dbReference type="OrthoDB" id="6636047at2"/>
<dbReference type="SUPFAM" id="SSF74650">
    <property type="entry name" value="Galactose mutarotase-like"/>
    <property type="match status" value="1"/>
</dbReference>
<feature type="domain" description="Polysaccharide lyase 8 N-terminal alpha-helical" evidence="8">
    <location>
        <begin position="337"/>
        <end position="656"/>
    </location>
</feature>
<evidence type="ECO:0000256" key="1">
    <source>
        <dbReference type="ARBA" id="ARBA00006699"/>
    </source>
</evidence>
<gene>
    <name evidence="9" type="ORF">CP373A1_13830</name>
</gene>
<feature type="compositionally biased region" description="Basic and acidic residues" evidence="5">
    <location>
        <begin position="1107"/>
        <end position="1119"/>
    </location>
</feature>
<dbReference type="GO" id="GO:0016837">
    <property type="term" value="F:carbon-oxygen lyase activity, acting on polysaccharides"/>
    <property type="evidence" value="ECO:0007669"/>
    <property type="project" value="UniProtKB-ARBA"/>
</dbReference>
<proteinExistence type="inferred from homology"/>
<dbReference type="Gene3D" id="1.50.10.100">
    <property type="entry name" value="Chondroitin AC/alginate lyase"/>
    <property type="match status" value="1"/>
</dbReference>
<dbReference type="Pfam" id="PF02278">
    <property type="entry name" value="Lyase_8"/>
    <property type="match status" value="1"/>
</dbReference>
<evidence type="ECO:0000259" key="6">
    <source>
        <dbReference type="Pfam" id="PF02278"/>
    </source>
</evidence>
<dbReference type="InterPro" id="IPR038970">
    <property type="entry name" value="Lyase_8"/>
</dbReference>
<evidence type="ECO:0000256" key="2">
    <source>
        <dbReference type="ARBA" id="ARBA00022729"/>
    </source>
</evidence>
<evidence type="ECO:0000313" key="9">
    <source>
        <dbReference type="EMBL" id="OBY09744.1"/>
    </source>
</evidence>
<dbReference type="GO" id="GO:0005576">
    <property type="term" value="C:extracellular region"/>
    <property type="evidence" value="ECO:0007669"/>
    <property type="project" value="InterPro"/>
</dbReference>
<dbReference type="GO" id="GO:0030246">
    <property type="term" value="F:carbohydrate binding"/>
    <property type="evidence" value="ECO:0007669"/>
    <property type="project" value="InterPro"/>
</dbReference>
<comment type="similarity">
    <text evidence="1">Belongs to the polysaccharide lyase 8 family.</text>
</comment>
<feature type="active site" evidence="4">
    <location>
        <position position="561"/>
    </location>
</feature>
<dbReference type="EMBL" id="MAPZ01000026">
    <property type="protein sequence ID" value="OBY09744.1"/>
    <property type="molecule type" value="Genomic_DNA"/>
</dbReference>
<dbReference type="InterPro" id="IPR008929">
    <property type="entry name" value="Chondroitin_lyas"/>
</dbReference>
<dbReference type="InterPro" id="IPR012970">
    <property type="entry name" value="Lyase_8_alpha_N"/>
</dbReference>
<feature type="active site" evidence="4">
    <location>
        <position position="615"/>
    </location>
</feature>
<evidence type="ECO:0000256" key="5">
    <source>
        <dbReference type="SAM" id="MobiDB-lite"/>
    </source>
</evidence>
<keyword evidence="2" id="KW-0732">Signal</keyword>
<accession>A0A1B8RM02</accession>
<protein>
    <recommendedName>
        <fullName evidence="11">Hyaluronate lyase</fullName>
    </recommendedName>
</protein>
<dbReference type="Pfam" id="PF08124">
    <property type="entry name" value="Lyase_8_N"/>
    <property type="match status" value="1"/>
</dbReference>
<dbReference type="PANTHER" id="PTHR38481">
    <property type="entry name" value="HYALURONATE LYASE"/>
    <property type="match status" value="1"/>
</dbReference>
<organism evidence="9 10">
    <name type="scientific">Clostridium paraputrificum</name>
    <dbReference type="NCBI Taxonomy" id="29363"/>
    <lineage>
        <taxon>Bacteria</taxon>
        <taxon>Bacillati</taxon>
        <taxon>Bacillota</taxon>
        <taxon>Clostridia</taxon>
        <taxon>Eubacteriales</taxon>
        <taxon>Clostridiaceae</taxon>
        <taxon>Clostridium</taxon>
    </lineage>
</organism>
<dbReference type="InterPro" id="IPR004103">
    <property type="entry name" value="Lyase_8_C"/>
</dbReference>
<evidence type="ECO:0000259" key="8">
    <source>
        <dbReference type="Pfam" id="PF08124"/>
    </source>
</evidence>
<dbReference type="InterPro" id="IPR011071">
    <property type="entry name" value="Lyase_8-like_C"/>
</dbReference>
<dbReference type="InterPro" id="IPR014718">
    <property type="entry name" value="GH-type_carb-bd"/>
</dbReference>